<evidence type="ECO:0000256" key="5">
    <source>
        <dbReference type="ARBA" id="ARBA00022723"/>
    </source>
</evidence>
<evidence type="ECO:0000256" key="1">
    <source>
        <dbReference type="ARBA" id="ARBA00001968"/>
    </source>
</evidence>
<keyword evidence="5" id="KW-0479">Metal-binding</keyword>
<comment type="caution">
    <text evidence="9">The sequence shown here is derived from an EMBL/GenBank/DDBJ whole genome shotgun (WGS) entry which is preliminary data.</text>
</comment>
<evidence type="ECO:0000256" key="7">
    <source>
        <dbReference type="ARBA" id="ARBA00023242"/>
    </source>
</evidence>
<evidence type="ECO:0000256" key="6">
    <source>
        <dbReference type="ARBA" id="ARBA00022801"/>
    </source>
</evidence>
<evidence type="ECO:0000256" key="2">
    <source>
        <dbReference type="ARBA" id="ARBA00004123"/>
    </source>
</evidence>
<evidence type="ECO:0000259" key="8">
    <source>
        <dbReference type="Pfam" id="PF13359"/>
    </source>
</evidence>
<dbReference type="GO" id="GO:0005634">
    <property type="term" value="C:nucleus"/>
    <property type="evidence" value="ECO:0007669"/>
    <property type="project" value="UniProtKB-SubCell"/>
</dbReference>
<comment type="similarity">
    <text evidence="3">Belongs to the HARBI1 family.</text>
</comment>
<dbReference type="PANTHER" id="PTHR22930">
    <property type="match status" value="1"/>
</dbReference>
<evidence type="ECO:0000256" key="4">
    <source>
        <dbReference type="ARBA" id="ARBA00022722"/>
    </source>
</evidence>
<dbReference type="GO" id="GO:0004518">
    <property type="term" value="F:nuclease activity"/>
    <property type="evidence" value="ECO:0007669"/>
    <property type="project" value="UniProtKB-KW"/>
</dbReference>
<dbReference type="Pfam" id="PF13359">
    <property type="entry name" value="DDE_Tnp_4"/>
    <property type="match status" value="1"/>
</dbReference>
<dbReference type="GO" id="GO:0046872">
    <property type="term" value="F:metal ion binding"/>
    <property type="evidence" value="ECO:0007669"/>
    <property type="project" value="UniProtKB-KW"/>
</dbReference>
<gene>
    <name evidence="9" type="ORF">NQ314_016871</name>
</gene>
<organism evidence="9 10">
    <name type="scientific">Rhamnusium bicolor</name>
    <dbReference type="NCBI Taxonomy" id="1586634"/>
    <lineage>
        <taxon>Eukaryota</taxon>
        <taxon>Metazoa</taxon>
        <taxon>Ecdysozoa</taxon>
        <taxon>Arthropoda</taxon>
        <taxon>Hexapoda</taxon>
        <taxon>Insecta</taxon>
        <taxon>Pterygota</taxon>
        <taxon>Neoptera</taxon>
        <taxon>Endopterygota</taxon>
        <taxon>Coleoptera</taxon>
        <taxon>Polyphaga</taxon>
        <taxon>Cucujiformia</taxon>
        <taxon>Chrysomeloidea</taxon>
        <taxon>Cerambycidae</taxon>
        <taxon>Lepturinae</taxon>
        <taxon>Rhagiini</taxon>
        <taxon>Rhamnusium</taxon>
    </lineage>
</organism>
<evidence type="ECO:0000313" key="10">
    <source>
        <dbReference type="Proteomes" id="UP001162156"/>
    </source>
</evidence>
<dbReference type="Proteomes" id="UP001162156">
    <property type="component" value="Unassembled WGS sequence"/>
</dbReference>
<dbReference type="PANTHER" id="PTHR22930:SF85">
    <property type="entry name" value="GH03217P-RELATED"/>
    <property type="match status" value="1"/>
</dbReference>
<dbReference type="AlphaFoldDB" id="A0AAV8WVQ3"/>
<dbReference type="InterPro" id="IPR045249">
    <property type="entry name" value="HARBI1-like"/>
</dbReference>
<accession>A0AAV8WVQ3</accession>
<dbReference type="EMBL" id="JANEYF010004696">
    <property type="protein sequence ID" value="KAJ8930322.1"/>
    <property type="molecule type" value="Genomic_DNA"/>
</dbReference>
<dbReference type="InterPro" id="IPR027806">
    <property type="entry name" value="HARBI1_dom"/>
</dbReference>
<comment type="subcellular location">
    <subcellularLocation>
        <location evidence="2">Nucleus</location>
    </subcellularLocation>
</comment>
<reference evidence="9" key="1">
    <citation type="journal article" date="2023" name="Insect Mol. Biol.">
        <title>Genome sequencing provides insights into the evolution of gene families encoding plant cell wall-degrading enzymes in longhorned beetles.</title>
        <authorList>
            <person name="Shin N.R."/>
            <person name="Okamura Y."/>
            <person name="Kirsch R."/>
            <person name="Pauchet Y."/>
        </authorList>
    </citation>
    <scope>NUCLEOTIDE SEQUENCE</scope>
    <source>
        <strain evidence="9">RBIC_L_NR</strain>
    </source>
</reference>
<keyword evidence="10" id="KW-1185">Reference proteome</keyword>
<proteinExistence type="inferred from homology"/>
<sequence length="138" mass="15695">MNKYEFPGALGAIDGTHIAILKPSEDEHNFINSKGDSGYPQSSILMTPYRDPAEGTPEARYNYAHIRSRNTTQRCIGILKSRFRCLLKEMTARYAPEFVCDLIKCCAVLHNMCIERHILVDVENIENVDIPEPPLQEQ</sequence>
<name>A0AAV8WVQ3_9CUCU</name>
<protein>
    <recommendedName>
        <fullName evidence="8">DDE Tnp4 domain-containing protein</fullName>
    </recommendedName>
</protein>
<keyword evidence="6" id="KW-0378">Hydrolase</keyword>
<evidence type="ECO:0000256" key="3">
    <source>
        <dbReference type="ARBA" id="ARBA00006958"/>
    </source>
</evidence>
<comment type="cofactor">
    <cofactor evidence="1">
        <name>a divalent metal cation</name>
        <dbReference type="ChEBI" id="CHEBI:60240"/>
    </cofactor>
</comment>
<evidence type="ECO:0000313" key="9">
    <source>
        <dbReference type="EMBL" id="KAJ8930322.1"/>
    </source>
</evidence>
<keyword evidence="7" id="KW-0539">Nucleus</keyword>
<feature type="domain" description="DDE Tnp4" evidence="8">
    <location>
        <begin position="35"/>
        <end position="111"/>
    </location>
</feature>
<dbReference type="GO" id="GO:0016787">
    <property type="term" value="F:hydrolase activity"/>
    <property type="evidence" value="ECO:0007669"/>
    <property type="project" value="UniProtKB-KW"/>
</dbReference>
<keyword evidence="4" id="KW-0540">Nuclease</keyword>